<protein>
    <recommendedName>
        <fullName evidence="3">WD40 repeat domain-containing protein</fullName>
    </recommendedName>
</protein>
<dbReference type="InterPro" id="IPR015943">
    <property type="entry name" value="WD40/YVTN_repeat-like_dom_sf"/>
</dbReference>
<dbReference type="AlphaFoldDB" id="A0A6P2VW00"/>
<sequence>MAPGPPRREHYTALRIGMSKFLLHPGITSMKKRLACFLSVLIGIAIPLACHADPLPDTTVDGLHWRFEQLRDTGHDDDYEVAARRGEQVLIWDNGKNRQAYAEAVFLLVSAPYDQVQPLVQRVLQRTSPVTASANSWQLQNLPDPWSRVLLSRRPDLRAAIADHATLPKLQRALQQGAITRQELDWRMDQARARVDRLFQGSGVPALQSTYAFWEARQDHSDGITGQYRSALFVRVQDVSAIFGHPATVVQFGRIDSRPNPDYSLWKALTLQDLDIFSGNRTQSSRTGISVVPGDVFTALSDALSALPARLEIATSPTAWQLPSTPSTPPPAIKLVAPDQSAPVIKPSIIRWDKFVTDPSQRTLLYPHDILGLPDGSLLFSAQVADNRGWNEYVWRLHAGNDGLQADEVWHGKDGPRRMMINGDGSAVWFDGQPDAKSKPCLYRYDLASRKVDRHEVVWPSETDWRDHQMSDLHWILDDDLPANFWHDIRHDEKDENPVGSAFLTVQRPASPPSGADDPWPFVTTLSSVRQSLMDEISNGSNALIWPVRWRPSGSYWTEDSQGLAELDAHTGRTLRTIALPQRFGTPDSFSAAGVAQWVPKPLGSPQGQWIATGFVLLLDDDGSMPPPMKYPGPKRARFVGMHVVDLKSGHVLSALLGSADNLKAAARSANGRFLAMGTTYTTGGWKHRVTLWDVAQGRTPVQLDTSSIPRDSEIQALAFSWSGSALWALGTRELMLWQLPAALRDHATRGAAPDQSRN</sequence>
<dbReference type="Proteomes" id="UP000494109">
    <property type="component" value="Unassembled WGS sequence"/>
</dbReference>
<evidence type="ECO:0000313" key="1">
    <source>
        <dbReference type="EMBL" id="VWC87326.1"/>
    </source>
</evidence>
<reference evidence="1 2" key="1">
    <citation type="submission" date="2019-09" db="EMBL/GenBank/DDBJ databases">
        <authorList>
            <person name="Depoorter E."/>
        </authorList>
    </citation>
    <scope>NUCLEOTIDE SEQUENCE [LARGE SCALE GENOMIC DNA]</scope>
    <source>
        <strain evidence="1">R-71033</strain>
    </source>
</reference>
<dbReference type="SUPFAM" id="SSF82171">
    <property type="entry name" value="DPP6 N-terminal domain-like"/>
    <property type="match status" value="1"/>
</dbReference>
<organism evidence="1 2">
    <name type="scientific">Burkholderia contaminans</name>
    <dbReference type="NCBI Taxonomy" id="488447"/>
    <lineage>
        <taxon>Bacteria</taxon>
        <taxon>Pseudomonadati</taxon>
        <taxon>Pseudomonadota</taxon>
        <taxon>Betaproteobacteria</taxon>
        <taxon>Burkholderiales</taxon>
        <taxon>Burkholderiaceae</taxon>
        <taxon>Burkholderia</taxon>
        <taxon>Burkholderia cepacia complex</taxon>
    </lineage>
</organism>
<name>A0A6P2VW00_9BURK</name>
<proteinExistence type="predicted"/>
<dbReference type="EMBL" id="CABVQS010000003">
    <property type="protein sequence ID" value="VWC87326.1"/>
    <property type="molecule type" value="Genomic_DNA"/>
</dbReference>
<accession>A0A6P2VW00</accession>
<dbReference type="Gene3D" id="2.130.10.10">
    <property type="entry name" value="YVTN repeat-like/Quinoprotein amine dehydrogenase"/>
    <property type="match status" value="1"/>
</dbReference>
<evidence type="ECO:0008006" key="3">
    <source>
        <dbReference type="Google" id="ProtNLM"/>
    </source>
</evidence>
<evidence type="ECO:0000313" key="2">
    <source>
        <dbReference type="Proteomes" id="UP000494109"/>
    </source>
</evidence>
<gene>
    <name evidence="1" type="ORF">BCO71033_00874</name>
</gene>